<reference evidence="13" key="1">
    <citation type="journal article" date="2015" name="PLoS Genet.">
        <title>Genome Sequence and Transcriptome Analyses of Chrysochromulina tobin: Metabolic Tools for Enhanced Algal Fitness in the Prominent Order Prymnesiales (Haptophyceae).</title>
        <authorList>
            <person name="Hovde B.T."/>
            <person name="Deodato C.R."/>
            <person name="Hunsperger H.M."/>
            <person name="Ryken S.A."/>
            <person name="Yost W."/>
            <person name="Jha R.K."/>
            <person name="Patterson J."/>
            <person name="Monnat R.J. Jr."/>
            <person name="Barlow S.B."/>
            <person name="Starkenburg S.R."/>
            <person name="Cattolico R.A."/>
        </authorList>
    </citation>
    <scope>NUCLEOTIDE SEQUENCE</scope>
    <source>
        <strain evidence="13">CCMP291</strain>
    </source>
</reference>
<dbReference type="FunFam" id="3.40.50.300:FF:000221">
    <property type="entry name" value="Multidrug ABC transporter ATP-binding protein"/>
    <property type="match status" value="1"/>
</dbReference>
<sequence>MAGVGVATAIFTGLRGFTFWLCGARLVKRLRATLFECLLQQPQAFHDEQGPGELSSRLATDCVKLGDVLSLNVNIVLRQVIQSLAGIAIIVRINARLAALVLCGVAIRSVFAHYYSKFSRRVSQEMQDALATSSGVAEQCFSLIKVVRSHGNAAYERERYVQQLNRLLQLDTERGAVYGFSRVFNGAVNAFLLFGILTLGAAFVSAGLLPKESLTSFVLYVTFISEASSDVADQWSRIQEALGAATEVFDYLEPRPLDLGLSAVLAPVGSASRVLSKLSLRVPGGQRLAIVGGSGSGKSTIFALALRFYAAGRGRVLLDGQDVLTMDEADLRRQIAWVQQEPPLFPNTTVRENIAYGLVDCPMERIEAAAKEANAYEFVMGLPQGFDTRIGAAGASLSGGQKQRVALARALVRDPSLLLLDEATSALDPESEQLVEAAIARAAAERTVLFTTHKVAQARNADRIIVLAHGVIVEEGSHNELLRRNGAYAQLVRASKGGGVSEAEAGALIDQAAGIVEEDPLPPELAIGTV</sequence>
<dbReference type="OrthoDB" id="6500128at2759"/>
<evidence type="ECO:0000256" key="4">
    <source>
        <dbReference type="ARBA" id="ARBA00022692"/>
    </source>
</evidence>
<proteinExistence type="predicted"/>
<dbReference type="AlphaFoldDB" id="A0A0M0JL13"/>
<dbReference type="Gene3D" id="3.40.50.300">
    <property type="entry name" value="P-loop containing nucleotide triphosphate hydrolases"/>
    <property type="match status" value="1"/>
</dbReference>
<evidence type="ECO:0000256" key="2">
    <source>
        <dbReference type="ARBA" id="ARBA00022448"/>
    </source>
</evidence>
<evidence type="ECO:0000256" key="7">
    <source>
        <dbReference type="ARBA" id="ARBA00022989"/>
    </source>
</evidence>
<keyword evidence="6 12" id="KW-0067">ATP-binding</keyword>
<dbReference type="PROSITE" id="PS00211">
    <property type="entry name" value="ABC_TRANSPORTER_1"/>
    <property type="match status" value="1"/>
</dbReference>
<keyword evidence="3" id="KW-1003">Cell membrane</keyword>
<dbReference type="SMART" id="SM00382">
    <property type="entry name" value="AAA"/>
    <property type="match status" value="1"/>
</dbReference>
<dbReference type="Pfam" id="PF00664">
    <property type="entry name" value="ABC_membrane"/>
    <property type="match status" value="1"/>
</dbReference>
<evidence type="ECO:0000256" key="9">
    <source>
        <dbReference type="SAM" id="Phobius"/>
    </source>
</evidence>
<name>A0A0M0JL13_9EUKA</name>
<feature type="transmembrane region" description="Helical" evidence="9">
    <location>
        <begin position="187"/>
        <end position="209"/>
    </location>
</feature>
<dbReference type="PROSITE" id="PS50893">
    <property type="entry name" value="ABC_TRANSPORTER_2"/>
    <property type="match status" value="1"/>
</dbReference>
<dbReference type="InterPro" id="IPR039421">
    <property type="entry name" value="Type_1_exporter"/>
</dbReference>
<evidence type="ECO:0000313" key="13">
    <source>
        <dbReference type="Proteomes" id="UP000037460"/>
    </source>
</evidence>
<feature type="domain" description="ABC transmembrane type-1" evidence="11">
    <location>
        <begin position="1"/>
        <end position="240"/>
    </location>
</feature>
<dbReference type="Gene3D" id="1.20.1560.10">
    <property type="entry name" value="ABC transporter type 1, transmembrane domain"/>
    <property type="match status" value="1"/>
</dbReference>
<comment type="caution">
    <text evidence="12">The sequence shown here is derived from an EMBL/GenBank/DDBJ whole genome shotgun (WGS) entry which is preliminary data.</text>
</comment>
<feature type="domain" description="ABC transporter" evidence="10">
    <location>
        <begin position="259"/>
        <end position="494"/>
    </location>
</feature>
<dbReference type="SUPFAM" id="SSF90123">
    <property type="entry name" value="ABC transporter transmembrane region"/>
    <property type="match status" value="1"/>
</dbReference>
<dbReference type="GO" id="GO:0005524">
    <property type="term" value="F:ATP binding"/>
    <property type="evidence" value="ECO:0007669"/>
    <property type="project" value="UniProtKB-KW"/>
</dbReference>
<evidence type="ECO:0000256" key="6">
    <source>
        <dbReference type="ARBA" id="ARBA00022840"/>
    </source>
</evidence>
<dbReference type="Proteomes" id="UP000037460">
    <property type="component" value="Unassembled WGS sequence"/>
</dbReference>
<gene>
    <name evidence="12" type="ORF">Ctob_005949</name>
</gene>
<dbReference type="GO" id="GO:0016887">
    <property type="term" value="F:ATP hydrolysis activity"/>
    <property type="evidence" value="ECO:0007669"/>
    <property type="project" value="InterPro"/>
</dbReference>
<keyword evidence="13" id="KW-1185">Reference proteome</keyword>
<evidence type="ECO:0000259" key="10">
    <source>
        <dbReference type="PROSITE" id="PS50893"/>
    </source>
</evidence>
<accession>A0A0M0JL13</accession>
<keyword evidence="5" id="KW-0547">Nucleotide-binding</keyword>
<evidence type="ECO:0000256" key="8">
    <source>
        <dbReference type="ARBA" id="ARBA00023136"/>
    </source>
</evidence>
<dbReference type="InterPro" id="IPR017871">
    <property type="entry name" value="ABC_transporter-like_CS"/>
</dbReference>
<evidence type="ECO:0000256" key="1">
    <source>
        <dbReference type="ARBA" id="ARBA00004651"/>
    </source>
</evidence>
<dbReference type="EMBL" id="JWZX01002748">
    <property type="protein sequence ID" value="KOO27175.1"/>
    <property type="molecule type" value="Genomic_DNA"/>
</dbReference>
<dbReference type="InterPro" id="IPR027417">
    <property type="entry name" value="P-loop_NTPase"/>
</dbReference>
<keyword evidence="2" id="KW-0813">Transport</keyword>
<dbReference type="InterPro" id="IPR036640">
    <property type="entry name" value="ABC1_TM_sf"/>
</dbReference>
<evidence type="ECO:0000259" key="11">
    <source>
        <dbReference type="PROSITE" id="PS50929"/>
    </source>
</evidence>
<dbReference type="InterPro" id="IPR003593">
    <property type="entry name" value="AAA+_ATPase"/>
</dbReference>
<keyword evidence="4 9" id="KW-0812">Transmembrane</keyword>
<dbReference type="SUPFAM" id="SSF52540">
    <property type="entry name" value="P-loop containing nucleoside triphosphate hydrolases"/>
    <property type="match status" value="1"/>
</dbReference>
<dbReference type="GO" id="GO:0005886">
    <property type="term" value="C:plasma membrane"/>
    <property type="evidence" value="ECO:0007669"/>
    <property type="project" value="UniProtKB-SubCell"/>
</dbReference>
<keyword evidence="7 9" id="KW-1133">Transmembrane helix</keyword>
<dbReference type="InterPro" id="IPR011527">
    <property type="entry name" value="ABC1_TM_dom"/>
</dbReference>
<evidence type="ECO:0000256" key="5">
    <source>
        <dbReference type="ARBA" id="ARBA00022741"/>
    </source>
</evidence>
<evidence type="ECO:0000313" key="12">
    <source>
        <dbReference type="EMBL" id="KOO27175.1"/>
    </source>
</evidence>
<dbReference type="PROSITE" id="PS50929">
    <property type="entry name" value="ABC_TM1F"/>
    <property type="match status" value="1"/>
</dbReference>
<dbReference type="GO" id="GO:0015421">
    <property type="term" value="F:ABC-type oligopeptide transporter activity"/>
    <property type="evidence" value="ECO:0007669"/>
    <property type="project" value="TreeGrafter"/>
</dbReference>
<feature type="transmembrane region" description="Helical" evidence="9">
    <location>
        <begin position="6"/>
        <end position="27"/>
    </location>
</feature>
<comment type="subcellular location">
    <subcellularLocation>
        <location evidence="1">Cell membrane</location>
        <topology evidence="1">Multi-pass membrane protein</topology>
    </subcellularLocation>
</comment>
<dbReference type="PANTHER" id="PTHR43394:SF1">
    <property type="entry name" value="ATP-BINDING CASSETTE SUB-FAMILY B MEMBER 10, MITOCHONDRIAL"/>
    <property type="match status" value="1"/>
</dbReference>
<organism evidence="12 13">
    <name type="scientific">Chrysochromulina tobinii</name>
    <dbReference type="NCBI Taxonomy" id="1460289"/>
    <lineage>
        <taxon>Eukaryota</taxon>
        <taxon>Haptista</taxon>
        <taxon>Haptophyta</taxon>
        <taxon>Prymnesiophyceae</taxon>
        <taxon>Prymnesiales</taxon>
        <taxon>Chrysochromulinaceae</taxon>
        <taxon>Chrysochromulina</taxon>
    </lineage>
</organism>
<dbReference type="Pfam" id="PF00005">
    <property type="entry name" value="ABC_tran"/>
    <property type="match status" value="1"/>
</dbReference>
<dbReference type="InterPro" id="IPR003439">
    <property type="entry name" value="ABC_transporter-like_ATP-bd"/>
</dbReference>
<protein>
    <submittedName>
        <fullName evidence="12">ATP-binding cassette sub-family b member 9</fullName>
    </submittedName>
</protein>
<dbReference type="PANTHER" id="PTHR43394">
    <property type="entry name" value="ATP-DEPENDENT PERMEASE MDL1, MITOCHONDRIAL"/>
    <property type="match status" value="1"/>
</dbReference>
<keyword evidence="8 9" id="KW-0472">Membrane</keyword>
<evidence type="ECO:0000256" key="3">
    <source>
        <dbReference type="ARBA" id="ARBA00022475"/>
    </source>
</evidence>